<dbReference type="EMBL" id="JBHTAS010000001">
    <property type="protein sequence ID" value="MFC7141546.1"/>
    <property type="molecule type" value="Genomic_DNA"/>
</dbReference>
<comment type="caution">
    <text evidence="1">The sequence shown here is derived from an EMBL/GenBank/DDBJ whole genome shotgun (WGS) entry which is preliminary data.</text>
</comment>
<reference evidence="1 2" key="1">
    <citation type="journal article" date="2019" name="Int. J. Syst. Evol. Microbiol.">
        <title>The Global Catalogue of Microorganisms (GCM) 10K type strain sequencing project: providing services to taxonomists for standard genome sequencing and annotation.</title>
        <authorList>
            <consortium name="The Broad Institute Genomics Platform"/>
            <consortium name="The Broad Institute Genome Sequencing Center for Infectious Disease"/>
            <person name="Wu L."/>
            <person name="Ma J."/>
        </authorList>
    </citation>
    <scope>NUCLEOTIDE SEQUENCE [LARGE SCALE GENOMIC DNA]</scope>
    <source>
        <strain evidence="1 2">XZYJT29</strain>
    </source>
</reference>
<proteinExistence type="predicted"/>
<gene>
    <name evidence="1" type="ORF">ACFQMA_17120</name>
</gene>
<dbReference type="Proteomes" id="UP001596432">
    <property type="component" value="Unassembled WGS sequence"/>
</dbReference>
<dbReference type="AlphaFoldDB" id="A0ABD5Y5H2"/>
<name>A0ABD5Y5H2_9EURY</name>
<evidence type="ECO:0000313" key="1">
    <source>
        <dbReference type="EMBL" id="MFC7141546.1"/>
    </source>
</evidence>
<organism evidence="1 2">
    <name type="scientific">Halosimplex aquaticum</name>
    <dbReference type="NCBI Taxonomy" id="3026162"/>
    <lineage>
        <taxon>Archaea</taxon>
        <taxon>Methanobacteriati</taxon>
        <taxon>Methanobacteriota</taxon>
        <taxon>Stenosarchaea group</taxon>
        <taxon>Halobacteria</taxon>
        <taxon>Halobacteriales</taxon>
        <taxon>Haloarculaceae</taxon>
        <taxon>Halosimplex</taxon>
    </lineage>
</organism>
<evidence type="ECO:0000313" key="2">
    <source>
        <dbReference type="Proteomes" id="UP001596432"/>
    </source>
</evidence>
<protein>
    <recommendedName>
        <fullName evidence="3">YokE-like PH domain-containing protein</fullName>
    </recommendedName>
</protein>
<accession>A0ABD5Y5H2</accession>
<keyword evidence="2" id="KW-1185">Reference proteome</keyword>
<dbReference type="GeneID" id="78821862"/>
<dbReference type="RefSeq" id="WP_274322627.1">
    <property type="nucleotide sequence ID" value="NZ_CP118158.1"/>
</dbReference>
<sequence length="172" mass="18688">MGLLDLIDRLAAGPDTDADPDVDEERAARLAADAADPAITADALTASGDRTRHPLVAYVEDDEQPEYLFRGGTLMVSDGDSLTRETPTRELAVVVTDSRFLFVAGGRLSDSLFEIPFENVVMAYVDDEDDRTYLVVEADRDGDELTFFADVTVGLRPDALRSAVEHVGNPPE</sequence>
<evidence type="ECO:0008006" key="3">
    <source>
        <dbReference type="Google" id="ProtNLM"/>
    </source>
</evidence>